<protein>
    <submittedName>
        <fullName evidence="2">Uncharacterized protein</fullName>
    </submittedName>
</protein>
<evidence type="ECO:0000313" key="3">
    <source>
        <dbReference type="Proteomes" id="UP000198852"/>
    </source>
</evidence>
<organism evidence="2 3">
    <name type="scientific">Saccharopolyspora flava</name>
    <dbReference type="NCBI Taxonomy" id="95161"/>
    <lineage>
        <taxon>Bacteria</taxon>
        <taxon>Bacillati</taxon>
        <taxon>Actinomycetota</taxon>
        <taxon>Actinomycetes</taxon>
        <taxon>Pseudonocardiales</taxon>
        <taxon>Pseudonocardiaceae</taxon>
        <taxon>Saccharopolyspora</taxon>
    </lineage>
</organism>
<keyword evidence="3" id="KW-1185">Reference proteome</keyword>
<dbReference type="RefSeq" id="WP_093419004.1">
    <property type="nucleotide sequence ID" value="NZ_FOZX01000005.1"/>
</dbReference>
<dbReference type="EMBL" id="FOZX01000005">
    <property type="protein sequence ID" value="SFS81082.1"/>
    <property type="molecule type" value="Genomic_DNA"/>
</dbReference>
<dbReference type="OrthoDB" id="3692788at2"/>
<reference evidence="3" key="1">
    <citation type="submission" date="2016-10" db="EMBL/GenBank/DDBJ databases">
        <authorList>
            <person name="Varghese N."/>
            <person name="Submissions S."/>
        </authorList>
    </citation>
    <scope>NUCLEOTIDE SEQUENCE [LARGE SCALE GENOMIC DNA]</scope>
    <source>
        <strain evidence="3">DSM 44771</strain>
    </source>
</reference>
<sequence length="118" mass="13436">MPKKPISRYFNFGVTFRWIHGEPRIVVKRGYVCEGHAFFVIARPPFEITDVPGLDPHHDHHTWLATIPANPSEWGNDRYFLKTAHAWASHNVALIDVRNRTDSGGRNHQGVRPHPPGG</sequence>
<feature type="region of interest" description="Disordered" evidence="1">
    <location>
        <begin position="98"/>
        <end position="118"/>
    </location>
</feature>
<evidence type="ECO:0000256" key="1">
    <source>
        <dbReference type="SAM" id="MobiDB-lite"/>
    </source>
</evidence>
<accession>A0A1I6SW10</accession>
<gene>
    <name evidence="2" type="ORF">SAMN05660874_03478</name>
</gene>
<name>A0A1I6SW10_9PSEU</name>
<evidence type="ECO:0000313" key="2">
    <source>
        <dbReference type="EMBL" id="SFS81082.1"/>
    </source>
</evidence>
<dbReference type="AlphaFoldDB" id="A0A1I6SW10"/>
<dbReference type="Proteomes" id="UP000198852">
    <property type="component" value="Unassembled WGS sequence"/>
</dbReference>
<proteinExistence type="predicted"/>